<dbReference type="PANTHER" id="PTHR11839">
    <property type="entry name" value="UDP/ADP-SUGAR PYROPHOSPHATASE"/>
    <property type="match status" value="1"/>
</dbReference>
<dbReference type="GO" id="GO:0016787">
    <property type="term" value="F:hydrolase activity"/>
    <property type="evidence" value="ECO:0007669"/>
    <property type="project" value="UniProtKB-KW"/>
</dbReference>
<evidence type="ECO:0000313" key="4">
    <source>
        <dbReference type="EMBL" id="MEB3429597.1"/>
    </source>
</evidence>
<proteinExistence type="predicted"/>
<evidence type="ECO:0000313" key="5">
    <source>
        <dbReference type="Proteomes" id="UP001357733"/>
    </source>
</evidence>
<reference evidence="4 5" key="1">
    <citation type="submission" date="2024-01" db="EMBL/GenBank/DDBJ databases">
        <title>Complete genome sequence of Citroniella saccharovorans strain M6.X9, isolated from human fecal sample.</title>
        <authorList>
            <person name="Cheng G."/>
            <person name="Westerholm M."/>
            <person name="Schnurer A."/>
        </authorList>
    </citation>
    <scope>NUCLEOTIDE SEQUENCE [LARGE SCALE GENOMIC DNA]</scope>
    <source>
        <strain evidence="4 5">DSM 29873</strain>
    </source>
</reference>
<dbReference type="EMBL" id="JAYKOT010000003">
    <property type="protein sequence ID" value="MEB3429597.1"/>
    <property type="molecule type" value="Genomic_DNA"/>
</dbReference>
<dbReference type="PANTHER" id="PTHR11839:SF18">
    <property type="entry name" value="NUDIX HYDROLASE DOMAIN-CONTAINING PROTEIN"/>
    <property type="match status" value="1"/>
</dbReference>
<organism evidence="4 5">
    <name type="scientific">Citroniella saccharovorans</name>
    <dbReference type="NCBI Taxonomy" id="2053367"/>
    <lineage>
        <taxon>Bacteria</taxon>
        <taxon>Bacillati</taxon>
        <taxon>Bacillota</taxon>
        <taxon>Tissierellia</taxon>
        <taxon>Tissierellales</taxon>
        <taxon>Peptoniphilaceae</taxon>
        <taxon>Citroniella</taxon>
    </lineage>
</organism>
<dbReference type="AlphaFoldDB" id="A0AAW9MZW1"/>
<dbReference type="Pfam" id="PF00293">
    <property type="entry name" value="NUDIX"/>
    <property type="match status" value="1"/>
</dbReference>
<keyword evidence="2 4" id="KW-0378">Hydrolase</keyword>
<evidence type="ECO:0000259" key="3">
    <source>
        <dbReference type="PROSITE" id="PS51462"/>
    </source>
</evidence>
<feature type="domain" description="Nudix hydrolase" evidence="3">
    <location>
        <begin position="40"/>
        <end position="174"/>
    </location>
</feature>
<dbReference type="GO" id="GO:0006753">
    <property type="term" value="P:nucleoside phosphate metabolic process"/>
    <property type="evidence" value="ECO:0007669"/>
    <property type="project" value="TreeGrafter"/>
</dbReference>
<dbReference type="InterPro" id="IPR000086">
    <property type="entry name" value="NUDIX_hydrolase_dom"/>
</dbReference>
<evidence type="ECO:0000256" key="2">
    <source>
        <dbReference type="ARBA" id="ARBA00022801"/>
    </source>
</evidence>
<gene>
    <name evidence="4" type="ORF">VLK81_06170</name>
</gene>
<dbReference type="EC" id="3.6.-.-" evidence="4"/>
<dbReference type="FunFam" id="3.90.79.10:FF:000024">
    <property type="entry name" value="ADP-ribose pyrophosphatase"/>
    <property type="match status" value="1"/>
</dbReference>
<evidence type="ECO:0000256" key="1">
    <source>
        <dbReference type="ARBA" id="ARBA00001946"/>
    </source>
</evidence>
<name>A0AAW9MZW1_9FIRM</name>
<dbReference type="CDD" id="cd03424">
    <property type="entry name" value="NUDIX_ADPRase_Nudt5_UGPPase_Nudt14"/>
    <property type="match status" value="1"/>
</dbReference>
<accession>A0AAW9MZW1</accession>
<dbReference type="RefSeq" id="WP_324619778.1">
    <property type="nucleotide sequence ID" value="NZ_JAYKOT010000003.1"/>
</dbReference>
<dbReference type="PROSITE" id="PS51462">
    <property type="entry name" value="NUDIX"/>
    <property type="match status" value="1"/>
</dbReference>
<dbReference type="Proteomes" id="UP001357733">
    <property type="component" value="Unassembled WGS sequence"/>
</dbReference>
<dbReference type="GO" id="GO:0005829">
    <property type="term" value="C:cytosol"/>
    <property type="evidence" value="ECO:0007669"/>
    <property type="project" value="TreeGrafter"/>
</dbReference>
<dbReference type="SUPFAM" id="SSF55811">
    <property type="entry name" value="Nudix"/>
    <property type="match status" value="1"/>
</dbReference>
<comment type="caution">
    <text evidence="4">The sequence shown here is derived from an EMBL/GenBank/DDBJ whole genome shotgun (WGS) entry which is preliminary data.</text>
</comment>
<dbReference type="InterPro" id="IPR015797">
    <property type="entry name" value="NUDIX_hydrolase-like_dom_sf"/>
</dbReference>
<comment type="cofactor">
    <cofactor evidence="1">
        <name>Mg(2+)</name>
        <dbReference type="ChEBI" id="CHEBI:18420"/>
    </cofactor>
</comment>
<dbReference type="Gene3D" id="3.90.79.10">
    <property type="entry name" value="Nucleoside Triphosphate Pyrophosphohydrolase"/>
    <property type="match status" value="1"/>
</dbReference>
<sequence>MNEIEKTMKTEILYEGKILTLRVDTVELPDMKYSKREIIEHSPSVVIIPMIDDENVFVIKQYRKAVDKVLYEFPAGLLESGEDPKEAALRELQEEIKYTADKIEFLFDMYSSPGFTNEKVSVFLARDLKPKALKEDDDEYIECEKISIKDLIQKLDSLELIDSKIIAGTLYLKNLMLNE</sequence>
<protein>
    <submittedName>
        <fullName evidence="4">NUDIX hydrolase</fullName>
        <ecNumber evidence="4">3.6.-.-</ecNumber>
    </submittedName>
</protein>
<dbReference type="GO" id="GO:0019693">
    <property type="term" value="P:ribose phosphate metabolic process"/>
    <property type="evidence" value="ECO:0007669"/>
    <property type="project" value="TreeGrafter"/>
</dbReference>
<keyword evidence="5" id="KW-1185">Reference proteome</keyword>